<evidence type="ECO:0000259" key="8">
    <source>
        <dbReference type="PROSITE" id="PS50075"/>
    </source>
</evidence>
<dbReference type="CDD" id="cd08955">
    <property type="entry name" value="KR_2_FAS_SDR_x"/>
    <property type="match status" value="1"/>
</dbReference>
<dbReference type="Proteomes" id="UP000019141">
    <property type="component" value="Unassembled WGS sequence"/>
</dbReference>
<comment type="caution">
    <text evidence="11">The sequence shown here is derived from an EMBL/GenBank/DDBJ whole genome shotgun (WGS) entry which is preliminary data.</text>
</comment>
<dbReference type="CDD" id="cd00833">
    <property type="entry name" value="PKS"/>
    <property type="match status" value="1"/>
</dbReference>
<evidence type="ECO:0000256" key="4">
    <source>
        <dbReference type="ARBA" id="ARBA00023268"/>
    </source>
</evidence>
<dbReference type="InterPro" id="IPR013154">
    <property type="entry name" value="ADH-like_N"/>
</dbReference>
<evidence type="ECO:0000313" key="12">
    <source>
        <dbReference type="Proteomes" id="UP000019141"/>
    </source>
</evidence>
<dbReference type="InterPro" id="IPR016039">
    <property type="entry name" value="Thiolase-like"/>
</dbReference>
<dbReference type="Pfam" id="PF14765">
    <property type="entry name" value="PS-DH"/>
    <property type="match status" value="1"/>
</dbReference>
<dbReference type="InterPro" id="IPR057326">
    <property type="entry name" value="KR_dom"/>
</dbReference>
<dbReference type="InterPro" id="IPR020806">
    <property type="entry name" value="PKS_PP-bd"/>
</dbReference>
<dbReference type="InterPro" id="IPR016036">
    <property type="entry name" value="Malonyl_transacylase_ACP-bd"/>
</dbReference>
<evidence type="ECO:0000256" key="6">
    <source>
        <dbReference type="PROSITE-ProRule" id="PRU01363"/>
    </source>
</evidence>
<dbReference type="Gene3D" id="3.40.366.10">
    <property type="entry name" value="Malonyl-Coenzyme A Acyl Carrier Protein, domain 2"/>
    <property type="match status" value="1"/>
</dbReference>
<dbReference type="PROSITE" id="PS52004">
    <property type="entry name" value="KS3_2"/>
    <property type="match status" value="1"/>
</dbReference>
<organism evidence="11 12">
    <name type="scientific">Entotheonella factor</name>
    <dbReference type="NCBI Taxonomy" id="1429438"/>
    <lineage>
        <taxon>Bacteria</taxon>
        <taxon>Pseudomonadati</taxon>
        <taxon>Nitrospinota/Tectimicrobiota group</taxon>
        <taxon>Candidatus Tectimicrobiota</taxon>
        <taxon>Candidatus Entotheonellia</taxon>
        <taxon>Candidatus Entotheonellales</taxon>
        <taxon>Candidatus Entotheonellaceae</taxon>
        <taxon>Candidatus Entotheonella</taxon>
    </lineage>
</organism>
<dbReference type="SUPFAM" id="SSF53901">
    <property type="entry name" value="Thiolase-like"/>
    <property type="match status" value="1"/>
</dbReference>
<dbReference type="SUPFAM" id="SSF51735">
    <property type="entry name" value="NAD(P)-binding Rossmann-fold domains"/>
    <property type="match status" value="3"/>
</dbReference>
<dbReference type="InterPro" id="IPR020807">
    <property type="entry name" value="PKS_DH"/>
</dbReference>
<dbReference type="Pfam" id="PF13602">
    <property type="entry name" value="ADH_zinc_N_2"/>
    <property type="match status" value="1"/>
</dbReference>
<dbReference type="Pfam" id="PF22621">
    <property type="entry name" value="CurL-like_PKS_C"/>
    <property type="match status" value="1"/>
</dbReference>
<dbReference type="SUPFAM" id="SSF47336">
    <property type="entry name" value="ACP-like"/>
    <property type="match status" value="1"/>
</dbReference>
<dbReference type="SMART" id="SM00563">
    <property type="entry name" value="PlsC"/>
    <property type="match status" value="1"/>
</dbReference>
<dbReference type="PATRIC" id="fig|1429438.4.peg.4800"/>
<dbReference type="PANTHER" id="PTHR43775">
    <property type="entry name" value="FATTY ACID SYNTHASE"/>
    <property type="match status" value="1"/>
</dbReference>
<dbReference type="InterPro" id="IPR014031">
    <property type="entry name" value="Ketoacyl_synth_C"/>
</dbReference>
<dbReference type="InterPro" id="IPR009081">
    <property type="entry name" value="PP-bd_ACP"/>
</dbReference>
<dbReference type="EMBL" id="AZHW01000739">
    <property type="protein sequence ID" value="ETW96824.1"/>
    <property type="molecule type" value="Genomic_DNA"/>
</dbReference>
<dbReference type="Pfam" id="PF01553">
    <property type="entry name" value="Acyltransferase"/>
    <property type="match status" value="1"/>
</dbReference>
<dbReference type="InterPro" id="IPR001227">
    <property type="entry name" value="Ac_transferase_dom_sf"/>
</dbReference>
<feature type="active site" description="Proton donor; for dehydratase activity" evidence="6">
    <location>
        <position position="1101"/>
    </location>
</feature>
<dbReference type="GO" id="GO:0004312">
    <property type="term" value="F:fatty acid synthase activity"/>
    <property type="evidence" value="ECO:0007669"/>
    <property type="project" value="TreeGrafter"/>
</dbReference>
<evidence type="ECO:0000256" key="3">
    <source>
        <dbReference type="ARBA" id="ARBA00022679"/>
    </source>
</evidence>
<evidence type="ECO:0000256" key="7">
    <source>
        <dbReference type="SAM" id="MobiDB-lite"/>
    </source>
</evidence>
<dbReference type="Gene3D" id="3.10.129.110">
    <property type="entry name" value="Polyketide synthase dehydratase"/>
    <property type="match status" value="1"/>
</dbReference>
<feature type="region of interest" description="N-terminal hotdog fold" evidence="6">
    <location>
        <begin position="895"/>
        <end position="1023"/>
    </location>
</feature>
<dbReference type="InterPro" id="IPR014030">
    <property type="entry name" value="Ketoacyl_synth_N"/>
</dbReference>
<dbReference type="CDD" id="cd05195">
    <property type="entry name" value="enoyl_red"/>
    <property type="match status" value="1"/>
</dbReference>
<dbReference type="InterPro" id="IPR011032">
    <property type="entry name" value="GroES-like_sf"/>
</dbReference>
<dbReference type="SMART" id="SM00829">
    <property type="entry name" value="PKS_ER"/>
    <property type="match status" value="1"/>
</dbReference>
<dbReference type="SUPFAM" id="SSF52151">
    <property type="entry name" value="FabD/lysophospholipase-like"/>
    <property type="match status" value="1"/>
</dbReference>
<dbReference type="SMART" id="SM00823">
    <property type="entry name" value="PKS_PP"/>
    <property type="match status" value="1"/>
</dbReference>
<dbReference type="GO" id="GO:0004315">
    <property type="term" value="F:3-oxoacyl-[acyl-carrier-protein] synthase activity"/>
    <property type="evidence" value="ECO:0007669"/>
    <property type="project" value="InterPro"/>
</dbReference>
<dbReference type="Gene3D" id="1.10.1200.10">
    <property type="entry name" value="ACP-like"/>
    <property type="match status" value="1"/>
</dbReference>
<keyword evidence="2" id="KW-0597">Phosphoprotein</keyword>
<keyword evidence="4" id="KW-0511">Multifunctional enzyme</keyword>
<dbReference type="Pfam" id="PF00109">
    <property type="entry name" value="ketoacyl-synt"/>
    <property type="match status" value="1"/>
</dbReference>
<dbReference type="Gene3D" id="3.40.50.720">
    <property type="entry name" value="NAD(P)-binding Rossmann-like Domain"/>
    <property type="match status" value="3"/>
</dbReference>
<evidence type="ECO:0000259" key="9">
    <source>
        <dbReference type="PROSITE" id="PS52004"/>
    </source>
</evidence>
<gene>
    <name evidence="11" type="ORF">ETSY1_25090</name>
</gene>
<protein>
    <submittedName>
        <fullName evidence="11">Uncharacterized protein</fullName>
    </submittedName>
</protein>
<dbReference type="SUPFAM" id="SSF55048">
    <property type="entry name" value="Probable ACP-binding domain of malonyl-CoA ACP transacylase"/>
    <property type="match status" value="1"/>
</dbReference>
<dbReference type="PROSITE" id="PS00606">
    <property type="entry name" value="KS3_1"/>
    <property type="match status" value="1"/>
</dbReference>
<dbReference type="Pfam" id="PF08659">
    <property type="entry name" value="KR"/>
    <property type="match status" value="1"/>
</dbReference>
<feature type="domain" description="Carrier" evidence="8">
    <location>
        <begin position="2014"/>
        <end position="2089"/>
    </location>
</feature>
<dbReference type="Pfam" id="PF21089">
    <property type="entry name" value="PKS_DH_N"/>
    <property type="match status" value="1"/>
</dbReference>
<dbReference type="PANTHER" id="PTHR43775:SF37">
    <property type="entry name" value="SI:DKEY-61P9.11"/>
    <property type="match status" value="1"/>
</dbReference>
<dbReference type="SMART" id="SM00825">
    <property type="entry name" value="PKS_KS"/>
    <property type="match status" value="1"/>
</dbReference>
<dbReference type="GO" id="GO:0006633">
    <property type="term" value="P:fatty acid biosynthetic process"/>
    <property type="evidence" value="ECO:0007669"/>
    <property type="project" value="InterPro"/>
</dbReference>
<feature type="region of interest" description="Disordered" evidence="7">
    <location>
        <begin position="2098"/>
        <end position="2122"/>
    </location>
</feature>
<dbReference type="GO" id="GO:0005886">
    <property type="term" value="C:plasma membrane"/>
    <property type="evidence" value="ECO:0007669"/>
    <property type="project" value="TreeGrafter"/>
</dbReference>
<keyword evidence="1" id="KW-0596">Phosphopantetheine</keyword>
<dbReference type="CDD" id="cd07989">
    <property type="entry name" value="LPLAT_AGPAT-like"/>
    <property type="match status" value="1"/>
</dbReference>
<dbReference type="FunFam" id="3.40.50.720:FF:000209">
    <property type="entry name" value="Polyketide synthase Pks12"/>
    <property type="match status" value="1"/>
</dbReference>
<dbReference type="InterPro" id="IPR036736">
    <property type="entry name" value="ACP-like_sf"/>
</dbReference>
<dbReference type="SUPFAM" id="SSF50129">
    <property type="entry name" value="GroES-like"/>
    <property type="match status" value="1"/>
</dbReference>
<dbReference type="Gene3D" id="3.40.47.10">
    <property type="match status" value="1"/>
</dbReference>
<dbReference type="InterPro" id="IPR020841">
    <property type="entry name" value="PKS_Beta-ketoAc_synthase_dom"/>
</dbReference>
<dbReference type="FunFam" id="3.40.366.10:FF:000002">
    <property type="entry name" value="Probable polyketide synthase 2"/>
    <property type="match status" value="1"/>
</dbReference>
<dbReference type="InterPro" id="IPR049551">
    <property type="entry name" value="PKS_DH_C"/>
</dbReference>
<sequence>MEPIAIVGMACRLPQADTPEQFWQLMAQGRDAITEVPPERWDAGALYDPDPQAMGKATTRWGGFLRQVDEFDPQFFRIAPKEAVNMDPQQRLLLELAWEALEAGGMAPDALAGSQTGVFVGISTNDYGILMVHDLNQVSAFTGTGGSYSIAANRISYALDLHGPCLAVDTACSSSLVALHLACESLCRGESEAALVGGVNLMLTPDKSIGYSKAGMMAADGYCKTFDARADGFVRGEGAAVVVLKRLVDAKRDRDTVLGIIRGSAVNQDGLSNGLSAPNGPAQQAVIAQALMRAGIPPEAVGYVEAHGTGTALGDPIEVEALKAVLMPERPPGHEHLCWLGSVKANIGHLEAAAGMAALIKVLLMLRHRQILPQIHVDTLNPNIDLHDVPLRIPSHMTPWQPGPAGYIAGISAFGFGGTNAHVVVEAAEVVPHEVPTPERPAHLLTLRAKSKTALKDLAGQFAAHVSGPMQIDLGDLAYTANTGRAKFAHRLAVTYTSADELATSLNTFVKGDNAARVTHGRSRRRPPKVAFLFTGQGAQYVGMGRQLYETHTVFREAFDHCDAMLQPHLDISLSVLLYEPEVDDARIHQTLYTQPMLFALGYALAQVWRSWGITPDAVIGHSVGEYAAACTAGVFSLEDGLRLIAARGRLMQQLPQNGAMVAVLAATDAVQAALAPYEQSVAIAALNGPEHTVISGLREPVQQVVNVLTAQGIRCQSLSVSHAFHSPLMEPMMAEFAQVAQSVRYHEPHITLVANGEVDSGDVTNPDYWCQQVRQPVRFSQGIATLHQLGYDVLVEIGPSPTLLGMARRVLSHAGTDPLLLPSLRRGRDDWRQMLQSLGALYVQGVSVDWQGLDAAYERRKIALPTYPFQRQRYWLEAPQLTPRLQTSGSGQDHPLLGRRLTLPQSREIRFESQLSQQAPDWLMHHQVYGQVVVPAAVFLDMALCAAAHARLVTGQSLGLAQVQLTQALPLPDDTRRTVQFILATEAPHRFHILSCPQGEEDQEAAWSSHVTGRLIIEASEGAQTARIVDLEQLRQRFVQSVEVSDFYEHCRERGLNYGQWFRAVVGLWTADQEALGQVRLPEGERPAWDDYRFHPVLLDACLQVCGATALETPSDAAWVPVGLEQLQVFQTPGPDLWVHARKTGLANRSGLQDFQLEVLAPNGQTLATLDGLRLQRISPSAWAQAGSGLPLDWLYDVRWETLPLPAANPVRPSHWLILADAGGTGAALAAHLQAEEKPCWLVRPDEEETLLRQTMAAEPEATWGLVYLWGLDQSDEMPDDVQSHPCRGLLNVLQTLLQIGAENSARLWIVTRGAQSVDEAPGEMAVAQAPLWGLGRVIAMEHPALQCICVDLDPLVAEPDDRALFDAVWQVDGENQIAWRQGRLYTARLRRYQPHEALPESFRVQIDQYGNLDRLQVAPMHKPEPGAHEVEIAVEAVGLNFRDVLNALGALKAYLQASGIETASIPFGFECAGTIARTGSEVTGLAPGDRVMGLGLGSMASRVVVPSHHVVPLPDAMDMQAAATIPVAFLTAYYGLCHLADLQPGDRVLIHAAAGGVGLAAVQIAQWKGAEVLATASPGKWAFLRSMGVLHLMNSRELTFATEIQHRAQGRGVDVVINSLNGEFIPRSLDVLKPGGRFVELGKIGIWPPEHMAEVRPDVTYLPFDLSDIAQRSPSLIRACLDQLRTMFRAQQLSPLPRRVFPVQQVSQAFRFMAQARHVGKVVLQVSQPAASAMRPDATYLITGGLGGLGLETMQWLIERGARHIVLTGRRVALEDIQDRLKSLQQAGVDIRIMSSDVSDPQAVADLFAHMQASMPPLRGIIHAAGVLDDGVLAQQSWPRFERVLAPKVAGAWNLHLRTQVMPLDFFVCFSSAASLLGSPGQGNYAAANAFLDALAHERRARGLPGLTINWGPWAEVGMAARSASLPREGLGQIPSAVGLQLLTYLLEQPLGQIGVWPWHEMTRRAPAHMHRMSLLRPYLSEAQVSGSGAEAGESSQVLDQLAQLAGEERHGFLLQVLQQHVASVVGSRDADDIDAMQTLLDFGLDSLMTIELKNRLEADLQVSLPAQAFAQDMTLDELVTALEMHLPNPALQVAEESPAPAEPPMANRAEPVNAEAPPLPRAREPWRRLMLAAFDGLSQLVWGVEVSGVHHVPHSGPFILCPNHESHFDGLWIAICLPSQVRHVLCTMAKREHFEHPFNRIVASLIGAIPIDREGDILPAFEAGMRVLQAGRPLLIHPEGTRTRDGHLLPFRGGAARLALATGSPLIPVRIQGAFDIFPAHRAWPRMGGRQRWRSPRLRIEFGAPIDPPQQRDHDAEVRLTEALSQAVRSMGSL</sequence>
<dbReference type="HOGENOM" id="CLU_000022_31_0_7"/>
<dbReference type="FunFam" id="3.40.47.10:FF:000019">
    <property type="entry name" value="Polyketide synthase type I"/>
    <property type="match status" value="1"/>
</dbReference>
<accession>W4LG20</accession>
<feature type="active site" description="Proton acceptor; for dehydratase activity" evidence="6">
    <location>
        <position position="927"/>
    </location>
</feature>
<evidence type="ECO:0000259" key="10">
    <source>
        <dbReference type="PROSITE" id="PS52019"/>
    </source>
</evidence>
<dbReference type="GO" id="GO:0005737">
    <property type="term" value="C:cytoplasm"/>
    <property type="evidence" value="ECO:0007669"/>
    <property type="project" value="TreeGrafter"/>
</dbReference>
<dbReference type="InterPro" id="IPR036291">
    <property type="entry name" value="NAD(P)-bd_dom_sf"/>
</dbReference>
<dbReference type="InterPro" id="IPR016035">
    <property type="entry name" value="Acyl_Trfase/lysoPLipase"/>
</dbReference>
<reference evidence="11 12" key="1">
    <citation type="journal article" date="2014" name="Nature">
        <title>An environmental bacterial taxon with a large and distinct metabolic repertoire.</title>
        <authorList>
            <person name="Wilson M.C."/>
            <person name="Mori T."/>
            <person name="Ruckert C."/>
            <person name="Uria A.R."/>
            <person name="Helf M.J."/>
            <person name="Takada K."/>
            <person name="Gernert C."/>
            <person name="Steffens U.A."/>
            <person name="Heycke N."/>
            <person name="Schmitt S."/>
            <person name="Rinke C."/>
            <person name="Helfrich E.J."/>
            <person name="Brachmann A.O."/>
            <person name="Gurgui C."/>
            <person name="Wakimoto T."/>
            <person name="Kracht M."/>
            <person name="Crusemann M."/>
            <person name="Hentschel U."/>
            <person name="Abe I."/>
            <person name="Matsunaga S."/>
            <person name="Kalinowski J."/>
            <person name="Takeyama H."/>
            <person name="Piel J."/>
        </authorList>
    </citation>
    <scope>NUCLEOTIDE SEQUENCE [LARGE SCALE GENOMIC DNA]</scope>
    <source>
        <strain evidence="12">TSY1</strain>
    </source>
</reference>
<proteinExistence type="predicted"/>
<dbReference type="InterPro" id="IPR049552">
    <property type="entry name" value="PKS_DH_N"/>
</dbReference>
<keyword evidence="3" id="KW-0808">Transferase</keyword>
<comment type="function">
    <text evidence="5">Involved in production of the polyketide antibiotic thailandamide.</text>
</comment>
<keyword evidence="12" id="KW-1185">Reference proteome</keyword>
<dbReference type="GO" id="GO:0031177">
    <property type="term" value="F:phosphopantetheine binding"/>
    <property type="evidence" value="ECO:0007669"/>
    <property type="project" value="InterPro"/>
</dbReference>
<dbReference type="InterPro" id="IPR050091">
    <property type="entry name" value="PKS_NRPS_Biosynth_Enz"/>
</dbReference>
<feature type="domain" description="Ketosynthase family 3 (KS3)" evidence="9">
    <location>
        <begin position="1"/>
        <end position="427"/>
    </location>
</feature>
<name>W4LG20_ENTF1</name>
<dbReference type="InterPro" id="IPR002123">
    <property type="entry name" value="Plipid/glycerol_acylTrfase"/>
</dbReference>
<dbReference type="GO" id="GO:0016491">
    <property type="term" value="F:oxidoreductase activity"/>
    <property type="evidence" value="ECO:0007669"/>
    <property type="project" value="InterPro"/>
</dbReference>
<evidence type="ECO:0000313" key="11">
    <source>
        <dbReference type="EMBL" id="ETW96824.1"/>
    </source>
</evidence>
<dbReference type="SMART" id="SM00826">
    <property type="entry name" value="PKS_DH"/>
    <property type="match status" value="1"/>
</dbReference>
<evidence type="ECO:0000256" key="2">
    <source>
        <dbReference type="ARBA" id="ARBA00022553"/>
    </source>
</evidence>
<dbReference type="InterPro" id="IPR042104">
    <property type="entry name" value="PKS_dehydratase_sf"/>
</dbReference>
<dbReference type="PROSITE" id="PS50075">
    <property type="entry name" value="CARRIER"/>
    <property type="match status" value="1"/>
</dbReference>
<dbReference type="Gene3D" id="3.90.180.10">
    <property type="entry name" value="Medium-chain alcohol dehydrogenases, catalytic domain"/>
    <property type="match status" value="1"/>
</dbReference>
<dbReference type="Pfam" id="PF00698">
    <property type="entry name" value="Acyl_transf_1"/>
    <property type="match status" value="1"/>
</dbReference>
<dbReference type="InterPro" id="IPR018201">
    <property type="entry name" value="Ketoacyl_synth_AS"/>
</dbReference>
<dbReference type="Gene3D" id="3.30.70.3290">
    <property type="match status" value="1"/>
</dbReference>
<dbReference type="InterPro" id="IPR013968">
    <property type="entry name" value="PKS_KR"/>
</dbReference>
<dbReference type="InterPro" id="IPR049900">
    <property type="entry name" value="PKS_mFAS_DH"/>
</dbReference>
<dbReference type="SMART" id="SM00822">
    <property type="entry name" value="PKS_KR"/>
    <property type="match status" value="1"/>
</dbReference>
<dbReference type="GO" id="GO:0071770">
    <property type="term" value="P:DIM/DIP cell wall layer assembly"/>
    <property type="evidence" value="ECO:0007669"/>
    <property type="project" value="TreeGrafter"/>
</dbReference>
<dbReference type="InterPro" id="IPR014043">
    <property type="entry name" value="Acyl_transferase_dom"/>
</dbReference>
<evidence type="ECO:0000256" key="5">
    <source>
        <dbReference type="ARBA" id="ARBA00054155"/>
    </source>
</evidence>
<dbReference type="InterPro" id="IPR020843">
    <property type="entry name" value="ER"/>
</dbReference>
<dbReference type="Pfam" id="PF00550">
    <property type="entry name" value="PP-binding"/>
    <property type="match status" value="1"/>
</dbReference>
<dbReference type="SMART" id="SM00827">
    <property type="entry name" value="PKS_AT"/>
    <property type="match status" value="1"/>
</dbReference>
<evidence type="ECO:0000256" key="1">
    <source>
        <dbReference type="ARBA" id="ARBA00022450"/>
    </source>
</evidence>
<dbReference type="Pfam" id="PF02801">
    <property type="entry name" value="Ketoacyl-synt_C"/>
    <property type="match status" value="1"/>
</dbReference>
<dbReference type="Pfam" id="PF08240">
    <property type="entry name" value="ADH_N"/>
    <property type="match status" value="1"/>
</dbReference>
<feature type="domain" description="PKS/mFAS DH" evidence="10">
    <location>
        <begin position="895"/>
        <end position="1185"/>
    </location>
</feature>
<feature type="region of interest" description="C-terminal hotdog fold" evidence="6">
    <location>
        <begin position="1040"/>
        <end position="1185"/>
    </location>
</feature>
<dbReference type="PROSITE" id="PS52019">
    <property type="entry name" value="PKS_MFAS_DH"/>
    <property type="match status" value="1"/>
</dbReference>
<dbReference type="SUPFAM" id="SSF69593">
    <property type="entry name" value="Glycerol-3-phosphate (1)-acyltransferase"/>
    <property type="match status" value="1"/>
</dbReference>